<evidence type="ECO:0000313" key="2">
    <source>
        <dbReference type="Proteomes" id="UP000199546"/>
    </source>
</evidence>
<protein>
    <submittedName>
        <fullName evidence="1">Spherulation-specific family 4</fullName>
    </submittedName>
</protein>
<dbReference type="AlphaFoldDB" id="A0A1I6YY99"/>
<proteinExistence type="predicted"/>
<reference evidence="2" key="1">
    <citation type="submission" date="2016-10" db="EMBL/GenBank/DDBJ databases">
        <authorList>
            <person name="Varghese N."/>
            <person name="Submissions S."/>
        </authorList>
    </citation>
    <scope>NUCLEOTIDE SEQUENCE [LARGE SCALE GENOMIC DNA]</scope>
    <source>
        <strain evidence="2">DSM 46136</strain>
    </source>
</reference>
<evidence type="ECO:0000313" key="1">
    <source>
        <dbReference type="EMBL" id="SFT55425.1"/>
    </source>
</evidence>
<dbReference type="EMBL" id="FPBA01000004">
    <property type="protein sequence ID" value="SFT55425.1"/>
    <property type="molecule type" value="Genomic_DNA"/>
</dbReference>
<dbReference type="Pfam" id="PF12138">
    <property type="entry name" value="Spherulin4"/>
    <property type="match status" value="1"/>
</dbReference>
<organism evidence="1 2">
    <name type="scientific">Geodermatophilus amargosae</name>
    <dbReference type="NCBI Taxonomy" id="1296565"/>
    <lineage>
        <taxon>Bacteria</taxon>
        <taxon>Bacillati</taxon>
        <taxon>Actinomycetota</taxon>
        <taxon>Actinomycetes</taxon>
        <taxon>Geodermatophilales</taxon>
        <taxon>Geodermatophilaceae</taxon>
        <taxon>Geodermatophilus</taxon>
    </lineage>
</organism>
<accession>A0A1I6YY99</accession>
<gene>
    <name evidence="1" type="ORF">SAMN05660657_01480</name>
</gene>
<name>A0A1I6YY99_9ACTN</name>
<dbReference type="Proteomes" id="UP000199546">
    <property type="component" value="Unassembled WGS sequence"/>
</dbReference>
<keyword evidence="2" id="KW-1185">Reference proteome</keyword>
<sequence>MPSPLPRIARLRNPVVRPPEWLARLMSRLVLGTPALAVAAFMVERPGRVDSTGREMTRAWLFDQWARIAEAGSAVRVVVVEGSVRGLRPDWTTYGQWTAALDACRAAGQQLYGYVPVTNGTRPLAEVAAEVTQWQANLGSRLTGIYLDEGPVSCSPAVAASYRGYAQHIRSLGLRVYPLAPQWPDDATDAAGVSDPWMRQLDPDFLQLWEEGVDAYLNRYGALDFCDTQNLLPPPAWWTALWGWQPGVRVFGHSARRVHTINDCPDAPTMRQVIALAIQRSARTVWVTRARQDPVLGSVYDELPPYWDEMVAFIRTP</sequence>
<dbReference type="InterPro" id="IPR021986">
    <property type="entry name" value="Spherulin4"/>
</dbReference>